<accession>Q3ASV7</accession>
<dbReference type="EMBL" id="CP000108">
    <property type="protein sequence ID" value="ABB27918.1"/>
    <property type="molecule type" value="Genomic_DNA"/>
</dbReference>
<feature type="chain" id="PRO_5004223878" description="Outer membrane protein beta-barrel domain-containing protein" evidence="1">
    <location>
        <begin position="26"/>
        <end position="261"/>
    </location>
</feature>
<dbReference type="HOGENOM" id="CLU_093087_0_0_10"/>
<evidence type="ECO:0008006" key="3">
    <source>
        <dbReference type="Google" id="ProtNLM"/>
    </source>
</evidence>
<proteinExistence type="predicted"/>
<dbReference type="OrthoDB" id="7826656at2"/>
<dbReference type="AlphaFoldDB" id="Q3ASV7"/>
<organism evidence="2">
    <name type="scientific">Chlorobium chlorochromatii (strain CaD3)</name>
    <dbReference type="NCBI Taxonomy" id="340177"/>
    <lineage>
        <taxon>Bacteria</taxon>
        <taxon>Pseudomonadati</taxon>
        <taxon>Chlorobiota</taxon>
        <taxon>Chlorobiia</taxon>
        <taxon>Chlorobiales</taxon>
        <taxon>Chlorobiaceae</taxon>
        <taxon>Chlorobium/Pelodictyon group</taxon>
        <taxon>Chlorobium</taxon>
    </lineage>
</organism>
<dbReference type="KEGG" id="cch:Cag_0645"/>
<dbReference type="eggNOG" id="ENOG50337KW">
    <property type="taxonomic scope" value="Bacteria"/>
</dbReference>
<evidence type="ECO:0000313" key="2">
    <source>
        <dbReference type="EMBL" id="ABB27918.1"/>
    </source>
</evidence>
<name>Q3ASV7_CHLCH</name>
<feature type="signal peptide" evidence="1">
    <location>
        <begin position="1"/>
        <end position="25"/>
    </location>
</feature>
<reference evidence="2" key="1">
    <citation type="submission" date="2005-08" db="EMBL/GenBank/DDBJ databases">
        <title>Complete sequence of Chlorobium chlorochromatii CaD3.</title>
        <authorList>
            <person name="Copeland A."/>
            <person name="Lucas S."/>
            <person name="Lapidus A."/>
            <person name="Barry K."/>
            <person name="Detter J.C."/>
            <person name="Glavina T."/>
            <person name="Hammon N."/>
            <person name="Israni S."/>
            <person name="Pitluck S."/>
            <person name="Bryant D."/>
            <person name="Schmutz J."/>
            <person name="Larimer F."/>
            <person name="Land M."/>
            <person name="Kyrpides N."/>
            <person name="Ivanova N."/>
            <person name="Richardson P."/>
        </authorList>
    </citation>
    <scope>NUCLEOTIDE SEQUENCE [LARGE SCALE GENOMIC DNA]</scope>
    <source>
        <strain evidence="2">CaD3</strain>
    </source>
</reference>
<sequence length="261" mass="27307">MKLLKQTSIAALLGMMALPSLTASAAPYSSTLYMPNSHGKSVTTPTAWGASGNVGFVGLGGTYQSPYTDDADGAAVFGVGLGDSKENLGVQIALISLDISEWEEYSSAFHVFKELGDADAIGIGVENVMLTDGGDSEKSFYVVYSRGVQNDWALNKNSNQTKFHYSIGAGTSRFGDKSPADIADGKGKHGTYVFGNVAYEIAEEFNVIADWNGVNFNIGASKSFIINNKIPVGVSVGLADLTTNSGDGVRLVAGAGFGFKL</sequence>
<protein>
    <recommendedName>
        <fullName evidence="3">Outer membrane protein beta-barrel domain-containing protein</fullName>
    </recommendedName>
</protein>
<gene>
    <name evidence="2" type="ordered locus">Cag_0645</name>
</gene>
<dbReference type="STRING" id="340177.Cag_0645"/>
<evidence type="ECO:0000256" key="1">
    <source>
        <dbReference type="SAM" id="SignalP"/>
    </source>
</evidence>
<keyword evidence="1" id="KW-0732">Signal</keyword>